<evidence type="ECO:0000313" key="3">
    <source>
        <dbReference type="Proteomes" id="UP000324222"/>
    </source>
</evidence>
<dbReference type="Proteomes" id="UP000324222">
    <property type="component" value="Unassembled WGS sequence"/>
</dbReference>
<evidence type="ECO:0000256" key="1">
    <source>
        <dbReference type="SAM" id="MobiDB-lite"/>
    </source>
</evidence>
<name>A0A5B7JAG0_PORTR</name>
<keyword evidence="3" id="KW-1185">Reference proteome</keyword>
<proteinExistence type="predicted"/>
<reference evidence="2 3" key="1">
    <citation type="submission" date="2019-05" db="EMBL/GenBank/DDBJ databases">
        <title>Another draft genome of Portunus trituberculatus and its Hox gene families provides insights of decapod evolution.</title>
        <authorList>
            <person name="Jeong J.-H."/>
            <person name="Song I."/>
            <person name="Kim S."/>
            <person name="Choi T."/>
            <person name="Kim D."/>
            <person name="Ryu S."/>
            <person name="Kim W."/>
        </authorList>
    </citation>
    <scope>NUCLEOTIDE SEQUENCE [LARGE SCALE GENOMIC DNA]</scope>
    <source>
        <tissue evidence="2">Muscle</tissue>
    </source>
</reference>
<sequence>MTPAVGTPELTSARPLTTHPAHHRRCHHHRHHHYPFTMPSPLSTISCLPPPQPSLKQQHLHHYHHHRCISQGRPSLCFLTIIDDQTRDHSHFSETLPTRKCVADKTLKALDHSEAWENSYCGPDTLVRYGSAGRQTQPVAISLSRMLLPQATLTHACHPCVVIVASPHLHYSYGLKLNNTIPSKTPVLVHVPVMWTVSNEQC</sequence>
<dbReference type="AlphaFoldDB" id="A0A5B7JAG0"/>
<evidence type="ECO:0000313" key="2">
    <source>
        <dbReference type="EMBL" id="MPC90437.1"/>
    </source>
</evidence>
<accession>A0A5B7JAG0</accession>
<dbReference type="EMBL" id="VSRR010084411">
    <property type="protein sequence ID" value="MPC90437.1"/>
    <property type="molecule type" value="Genomic_DNA"/>
</dbReference>
<protein>
    <submittedName>
        <fullName evidence="2">Uncharacterized protein</fullName>
    </submittedName>
</protein>
<gene>
    <name evidence="2" type="ORF">E2C01_085425</name>
</gene>
<comment type="caution">
    <text evidence="2">The sequence shown here is derived from an EMBL/GenBank/DDBJ whole genome shotgun (WGS) entry which is preliminary data.</text>
</comment>
<feature type="region of interest" description="Disordered" evidence="1">
    <location>
        <begin position="1"/>
        <end position="28"/>
    </location>
</feature>
<organism evidence="2 3">
    <name type="scientific">Portunus trituberculatus</name>
    <name type="common">Swimming crab</name>
    <name type="synonym">Neptunus trituberculatus</name>
    <dbReference type="NCBI Taxonomy" id="210409"/>
    <lineage>
        <taxon>Eukaryota</taxon>
        <taxon>Metazoa</taxon>
        <taxon>Ecdysozoa</taxon>
        <taxon>Arthropoda</taxon>
        <taxon>Crustacea</taxon>
        <taxon>Multicrustacea</taxon>
        <taxon>Malacostraca</taxon>
        <taxon>Eumalacostraca</taxon>
        <taxon>Eucarida</taxon>
        <taxon>Decapoda</taxon>
        <taxon>Pleocyemata</taxon>
        <taxon>Brachyura</taxon>
        <taxon>Eubrachyura</taxon>
        <taxon>Portunoidea</taxon>
        <taxon>Portunidae</taxon>
        <taxon>Portuninae</taxon>
        <taxon>Portunus</taxon>
    </lineage>
</organism>